<dbReference type="EMBL" id="CAJNJA010082364">
    <property type="protein sequence ID" value="CAE7932480.1"/>
    <property type="molecule type" value="Genomic_DNA"/>
</dbReference>
<evidence type="ECO:0000256" key="3">
    <source>
        <dbReference type="ARBA" id="ARBA00022833"/>
    </source>
</evidence>
<dbReference type="Proteomes" id="UP000601435">
    <property type="component" value="Unassembled WGS sequence"/>
</dbReference>
<dbReference type="GO" id="GO:0000224">
    <property type="term" value="F:peptide-N4-(N-acetyl-beta-glucosaminyl)asparagine amidase activity"/>
    <property type="evidence" value="ECO:0007669"/>
    <property type="project" value="TreeGrafter"/>
</dbReference>
<dbReference type="InterPro" id="IPR038765">
    <property type="entry name" value="Papain-like_cys_pep_sf"/>
</dbReference>
<accession>A0A813BYN5</accession>
<dbReference type="GO" id="GO:0005634">
    <property type="term" value="C:nucleus"/>
    <property type="evidence" value="ECO:0007669"/>
    <property type="project" value="TreeGrafter"/>
</dbReference>
<comment type="similarity">
    <text evidence="1">Belongs to the transglutaminase-like superfamily. PNGase family.</text>
</comment>
<dbReference type="AlphaFoldDB" id="A0A813BYN5"/>
<keyword evidence="6" id="KW-1185">Reference proteome</keyword>
<dbReference type="SUPFAM" id="SSF57850">
    <property type="entry name" value="RING/U-box"/>
    <property type="match status" value="1"/>
</dbReference>
<evidence type="ECO:0000313" key="6">
    <source>
        <dbReference type="Proteomes" id="UP000601435"/>
    </source>
</evidence>
<evidence type="ECO:0000313" key="5">
    <source>
        <dbReference type="EMBL" id="CAE7932480.1"/>
    </source>
</evidence>
<evidence type="ECO:0000256" key="1">
    <source>
        <dbReference type="ARBA" id="ARBA00009390"/>
    </source>
</evidence>
<comment type="caution">
    <text evidence="5">The sequence shown here is derived from an EMBL/GenBank/DDBJ whole genome shotgun (WGS) entry which is preliminary data.</text>
</comment>
<dbReference type="OrthoDB" id="409136at2759"/>
<reference evidence="5" key="1">
    <citation type="submission" date="2021-02" db="EMBL/GenBank/DDBJ databases">
        <authorList>
            <person name="Dougan E. K."/>
            <person name="Rhodes N."/>
            <person name="Thang M."/>
            <person name="Chan C."/>
        </authorList>
    </citation>
    <scope>NUCLEOTIDE SEQUENCE</scope>
</reference>
<keyword evidence="3" id="KW-0862">Zinc</keyword>
<name>A0A813BYN5_9DINO</name>
<sequence length="393" mass="43994">MPSLDCPGSHGLQRTTVPEPGRVCDVCDIVLKPGCEAFACQTCDFDVCSACKENGLTKADVQLEKMKKRIDGYTTRPRSYADEGKQAAARALLPAAFLDGARARGGPVLLLELLKWFKSDFFEWVDSPSCEHCSTNASLKHEGMTDPCEEELRYGATRVEAWRCDGCQTLVRFPRYDDPERLLETRRGRCGEWANCFTLIVTALGYQARLVVDWTDHVWTEVWYNDMWHHCDPCEACLDAPLTYEVGWGKKLTYIVAFGQQEVVDVTARYTRDWASVLTRRTALSEEQLAKIIEDADSRLRGPLPAPAWRQQEESQLQKCKTQLEGVCSLSAAELCGRKSGSAEWRQERGELGASLPILESQASTLIDPGCAEVEAIGWFWVLVPGFRGLFGC</sequence>
<dbReference type="SMART" id="SM00460">
    <property type="entry name" value="TGc"/>
    <property type="match status" value="1"/>
</dbReference>
<dbReference type="PANTHER" id="PTHR12143">
    <property type="entry name" value="PEPTIDE N-GLYCANASE PNGASE -RELATED"/>
    <property type="match status" value="1"/>
</dbReference>
<dbReference type="Gene3D" id="2.20.25.10">
    <property type="match status" value="1"/>
</dbReference>
<dbReference type="GO" id="GO:0005829">
    <property type="term" value="C:cytosol"/>
    <property type="evidence" value="ECO:0007669"/>
    <property type="project" value="TreeGrafter"/>
</dbReference>
<keyword evidence="2" id="KW-0479">Metal-binding</keyword>
<evidence type="ECO:0000259" key="4">
    <source>
        <dbReference type="SMART" id="SM00460"/>
    </source>
</evidence>
<dbReference type="InterPro" id="IPR050883">
    <property type="entry name" value="PNGase"/>
</dbReference>
<protein>
    <submittedName>
        <fullName evidence="5">NGLY1 protein</fullName>
    </submittedName>
</protein>
<dbReference type="SUPFAM" id="SSF54001">
    <property type="entry name" value="Cysteine proteinases"/>
    <property type="match status" value="1"/>
</dbReference>
<dbReference type="Pfam" id="PF01841">
    <property type="entry name" value="Transglut_core"/>
    <property type="match status" value="1"/>
</dbReference>
<proteinExistence type="inferred from homology"/>
<evidence type="ECO:0000256" key="2">
    <source>
        <dbReference type="ARBA" id="ARBA00022723"/>
    </source>
</evidence>
<dbReference type="GO" id="GO:0006516">
    <property type="term" value="P:glycoprotein catabolic process"/>
    <property type="evidence" value="ECO:0007669"/>
    <property type="project" value="TreeGrafter"/>
</dbReference>
<dbReference type="InterPro" id="IPR002931">
    <property type="entry name" value="Transglutaminase-like"/>
</dbReference>
<feature type="domain" description="Transglutaminase-like" evidence="4">
    <location>
        <begin position="182"/>
        <end position="235"/>
    </location>
</feature>
<gene>
    <name evidence="5" type="primary">NGLY1</name>
    <name evidence="5" type="ORF">SNEC2469_LOCUS32512</name>
</gene>
<dbReference type="PANTHER" id="PTHR12143:SF19">
    <property type="entry name" value="PEPTIDE-N(4)-(N-ACETYL-BETA-GLUCOSAMINYL)ASPARAGINE AMIDASE"/>
    <property type="match status" value="1"/>
</dbReference>
<dbReference type="GO" id="GO:0046872">
    <property type="term" value="F:metal ion binding"/>
    <property type="evidence" value="ECO:0007669"/>
    <property type="project" value="UniProtKB-KW"/>
</dbReference>
<dbReference type="Gene3D" id="3.10.620.30">
    <property type="match status" value="2"/>
</dbReference>
<organism evidence="5 6">
    <name type="scientific">Symbiodinium necroappetens</name>
    <dbReference type="NCBI Taxonomy" id="1628268"/>
    <lineage>
        <taxon>Eukaryota</taxon>
        <taxon>Sar</taxon>
        <taxon>Alveolata</taxon>
        <taxon>Dinophyceae</taxon>
        <taxon>Suessiales</taxon>
        <taxon>Symbiodiniaceae</taxon>
        <taxon>Symbiodinium</taxon>
    </lineage>
</organism>